<dbReference type="PROSITE" id="PS01186">
    <property type="entry name" value="EGF_2"/>
    <property type="match status" value="5"/>
</dbReference>
<keyword evidence="4" id="KW-1185">Reference proteome</keyword>
<feature type="non-terminal residue" evidence="3">
    <location>
        <position position="1"/>
    </location>
</feature>
<dbReference type="STRING" id="5762.D2W6Q6"/>
<evidence type="ECO:0000256" key="1">
    <source>
        <dbReference type="PROSITE-ProRule" id="PRU00076"/>
    </source>
</evidence>
<dbReference type="PANTHER" id="PTHR24033:SF151">
    <property type="entry name" value="NOTCH 2"/>
    <property type="match status" value="1"/>
</dbReference>
<sequence length="384" mass="40682">GGNCSLPNTCSCSNGYTGTECQITACFGKSSASSNVCSGKGACLSSNNCTCNAGYFDSECQSYLCAGVKNTVGNALFGLGCGNGTCVGPNLCSCNLGYVGSNCQYTICNDVASNNSNICSSNGLCISPDICQCFNGWYGQNCEITRCFNYSSNESAVCSGRGKCSNYNLCSCNTGYTGPNCDIAVCYGKLQNDTTVCSSFGDCISYNNCQCKLGYRGNQCQFLQIDLDGPNAILSASYPPILAYIPSSTKYCQDFFSQNDILSFGDSSMVSCDFTSQGLRIYLGFNHSITHGTTLNLIPSNVVLQVNAMGAISILSTASGSSLNRVLSPLTLNQPLIVRSSTSNLFYGFKSISQVWNCNNCPSQIQSLFLNNTNNPVSSFQPIT</sequence>
<feature type="disulfide bond" evidence="1">
    <location>
        <begin position="172"/>
        <end position="181"/>
    </location>
</feature>
<protein>
    <submittedName>
        <fullName evidence="3">Predicted protein</fullName>
    </submittedName>
</protein>
<dbReference type="OrthoDB" id="10045365at2759"/>
<reference evidence="3 4" key="1">
    <citation type="journal article" date="2010" name="Cell">
        <title>The genome of Naegleria gruberi illuminates early eukaryotic versatility.</title>
        <authorList>
            <person name="Fritz-Laylin L.K."/>
            <person name="Prochnik S.E."/>
            <person name="Ginger M.L."/>
            <person name="Dacks J.B."/>
            <person name="Carpenter M.L."/>
            <person name="Field M.C."/>
            <person name="Kuo A."/>
            <person name="Paredez A."/>
            <person name="Chapman J."/>
            <person name="Pham J."/>
            <person name="Shu S."/>
            <person name="Neupane R."/>
            <person name="Cipriano M."/>
            <person name="Mancuso J."/>
            <person name="Tu H."/>
            <person name="Salamov A."/>
            <person name="Lindquist E."/>
            <person name="Shapiro H."/>
            <person name="Lucas S."/>
            <person name="Grigoriev I.V."/>
            <person name="Cande W.Z."/>
            <person name="Fulton C."/>
            <person name="Rokhsar D.S."/>
            <person name="Dawson S.C."/>
        </authorList>
    </citation>
    <scope>NUCLEOTIDE SEQUENCE [LARGE SCALE GENOMIC DNA]</scope>
    <source>
        <strain evidence="3 4">NEG-M</strain>
    </source>
</reference>
<proteinExistence type="predicted"/>
<organism evidence="4">
    <name type="scientific">Naegleria gruberi</name>
    <name type="common">Amoeba</name>
    <dbReference type="NCBI Taxonomy" id="5762"/>
    <lineage>
        <taxon>Eukaryota</taxon>
        <taxon>Discoba</taxon>
        <taxon>Heterolobosea</taxon>
        <taxon>Tetramitia</taxon>
        <taxon>Eutetramitia</taxon>
        <taxon>Vahlkampfiidae</taxon>
        <taxon>Naegleria</taxon>
    </lineage>
</organism>
<dbReference type="RefSeq" id="XP_002667990.1">
    <property type="nucleotide sequence ID" value="XM_002667944.1"/>
</dbReference>
<dbReference type="eggNOG" id="KOG1217">
    <property type="taxonomic scope" value="Eukaryota"/>
</dbReference>
<evidence type="ECO:0000313" key="4">
    <source>
        <dbReference type="Proteomes" id="UP000006671"/>
    </source>
</evidence>
<dbReference type="InterPro" id="IPR051830">
    <property type="entry name" value="NOTCH_homolog"/>
</dbReference>
<keyword evidence="1" id="KW-1015">Disulfide bond</keyword>
<keyword evidence="1" id="KW-0245">EGF-like domain</keyword>
<dbReference type="AlphaFoldDB" id="D2W6Q6"/>
<comment type="caution">
    <text evidence="1">Lacks conserved residue(s) required for the propagation of feature annotation.</text>
</comment>
<evidence type="ECO:0000313" key="3">
    <source>
        <dbReference type="EMBL" id="EFC35246.1"/>
    </source>
</evidence>
<gene>
    <name evidence="3" type="ORF">NAEGRDRAFT_77100</name>
</gene>
<dbReference type="Proteomes" id="UP000006671">
    <property type="component" value="Unassembled WGS sequence"/>
</dbReference>
<dbReference type="KEGG" id="ngr:NAEGRDRAFT_77100"/>
<dbReference type="PROSITE" id="PS00022">
    <property type="entry name" value="EGF_1"/>
    <property type="match status" value="4"/>
</dbReference>
<dbReference type="SMART" id="SM00181">
    <property type="entry name" value="EGF"/>
    <property type="match status" value="5"/>
</dbReference>
<accession>D2W6Q6</accession>
<dbReference type="Pfam" id="PF23106">
    <property type="entry name" value="EGF_Teneurin"/>
    <property type="match status" value="2"/>
</dbReference>
<dbReference type="InterPro" id="IPR000742">
    <property type="entry name" value="EGF"/>
</dbReference>
<dbReference type="PROSITE" id="PS50026">
    <property type="entry name" value="EGF_3"/>
    <property type="match status" value="1"/>
</dbReference>
<feature type="domain" description="EGF-like" evidence="2">
    <location>
        <begin position="143"/>
        <end position="182"/>
    </location>
</feature>
<evidence type="ECO:0000259" key="2">
    <source>
        <dbReference type="PROSITE" id="PS50026"/>
    </source>
</evidence>
<dbReference type="GeneID" id="8847828"/>
<name>D2W6Q6_NAEGR</name>
<dbReference type="InParanoid" id="D2W6Q6"/>
<dbReference type="VEuPathDB" id="AmoebaDB:NAEGRDRAFT_77100"/>
<dbReference type="Gene3D" id="2.10.25.10">
    <property type="entry name" value="Laminin"/>
    <property type="match status" value="4"/>
</dbReference>
<dbReference type="PANTHER" id="PTHR24033">
    <property type="entry name" value="EGF-LIKE DOMAIN-CONTAINING PROTEIN"/>
    <property type="match status" value="1"/>
</dbReference>
<dbReference type="EMBL" id="GG739504">
    <property type="protein sequence ID" value="EFC35246.1"/>
    <property type="molecule type" value="Genomic_DNA"/>
</dbReference>